<protein>
    <submittedName>
        <fullName evidence="1">Uncharacterized protein</fullName>
    </submittedName>
</protein>
<evidence type="ECO:0000313" key="2">
    <source>
        <dbReference type="Proteomes" id="UP001360953"/>
    </source>
</evidence>
<reference evidence="1 2" key="1">
    <citation type="submission" date="2024-04" db="EMBL/GenBank/DDBJ databases">
        <title>Phyllosticta paracitricarpa is synonymous to the EU quarantine fungus P. citricarpa based on phylogenomic analyses.</title>
        <authorList>
            <consortium name="Lawrence Berkeley National Laboratory"/>
            <person name="Van ingen-buijs V.A."/>
            <person name="Van westerhoven A.C."/>
            <person name="Haridas S."/>
            <person name="Skiadas P."/>
            <person name="Martin F."/>
            <person name="Groenewald J.Z."/>
            <person name="Crous P.W."/>
            <person name="Seidl M.F."/>
        </authorList>
    </citation>
    <scope>NUCLEOTIDE SEQUENCE [LARGE SCALE GENOMIC DNA]</scope>
    <source>
        <strain evidence="1 2">CPC 17464</strain>
    </source>
</reference>
<gene>
    <name evidence="1" type="ORF">J3D65DRAFT_303392</name>
</gene>
<proteinExistence type="predicted"/>
<sequence>MASPARSVAYTCVLCVSDRFREGESQMMEKGKERALRRELCSHDRTVRFGTHASHGFEFSIMCALWSRGDGGEAAYLSKRNVQTDGMPNPFLYCVVVVNRARICFAARRAGEISAFLCNNTKQQAAPVGFARLDNQGSVGCSGDDGFVQTDLQMGAATLSPAGQVVAENGVGPACSGVERARLDVLRVSRLQLGTLRWIEERCAGSDMGLASTAGQASRSDH</sequence>
<dbReference type="EMBL" id="JBBPEH010000004">
    <property type="protein sequence ID" value="KAK7539955.1"/>
    <property type="molecule type" value="Genomic_DNA"/>
</dbReference>
<accession>A0ABR1M0W4</accession>
<dbReference type="Proteomes" id="UP001360953">
    <property type="component" value="Unassembled WGS sequence"/>
</dbReference>
<dbReference type="GeneID" id="92028122"/>
<evidence type="ECO:0000313" key="1">
    <source>
        <dbReference type="EMBL" id="KAK7539955.1"/>
    </source>
</evidence>
<keyword evidence="2" id="KW-1185">Reference proteome</keyword>
<name>A0ABR1M0W4_9PEZI</name>
<comment type="caution">
    <text evidence="1">The sequence shown here is derived from an EMBL/GenBank/DDBJ whole genome shotgun (WGS) entry which is preliminary data.</text>
</comment>
<dbReference type="RefSeq" id="XP_066657226.1">
    <property type="nucleotide sequence ID" value="XM_066795216.1"/>
</dbReference>
<organism evidence="1 2">
    <name type="scientific">Phyllosticta citribraziliensis</name>
    <dbReference type="NCBI Taxonomy" id="989973"/>
    <lineage>
        <taxon>Eukaryota</taxon>
        <taxon>Fungi</taxon>
        <taxon>Dikarya</taxon>
        <taxon>Ascomycota</taxon>
        <taxon>Pezizomycotina</taxon>
        <taxon>Dothideomycetes</taxon>
        <taxon>Dothideomycetes incertae sedis</taxon>
        <taxon>Botryosphaeriales</taxon>
        <taxon>Phyllostictaceae</taxon>
        <taxon>Phyllosticta</taxon>
    </lineage>
</organism>